<evidence type="ECO:0000259" key="3">
    <source>
        <dbReference type="PROSITE" id="PS51186"/>
    </source>
</evidence>
<dbReference type="RefSeq" id="WP_171693268.1">
    <property type="nucleotide sequence ID" value="NZ_WHOC01000170.1"/>
</dbReference>
<dbReference type="PROSITE" id="PS51186">
    <property type="entry name" value="GNAT"/>
    <property type="match status" value="1"/>
</dbReference>
<evidence type="ECO:0000313" key="4">
    <source>
        <dbReference type="EMBL" id="NOU90495.1"/>
    </source>
</evidence>
<dbReference type="CDD" id="cd04301">
    <property type="entry name" value="NAT_SF"/>
    <property type="match status" value="1"/>
</dbReference>
<protein>
    <submittedName>
        <fullName evidence="4">GNAT family N-acetyltransferase</fullName>
    </submittedName>
</protein>
<keyword evidence="5" id="KW-1185">Reference proteome</keyword>
<feature type="domain" description="N-acetyltransferase" evidence="3">
    <location>
        <begin position="7"/>
        <end position="146"/>
    </location>
</feature>
<name>A0ABX1ZAW2_9BACL</name>
<accession>A0ABX1ZAW2</accession>
<dbReference type="EMBL" id="WHOC01000170">
    <property type="protein sequence ID" value="NOU90495.1"/>
    <property type="molecule type" value="Genomic_DNA"/>
</dbReference>
<dbReference type="Pfam" id="PF00583">
    <property type="entry name" value="Acetyltransf_1"/>
    <property type="match status" value="1"/>
</dbReference>
<evidence type="ECO:0000256" key="2">
    <source>
        <dbReference type="ARBA" id="ARBA00023315"/>
    </source>
</evidence>
<dbReference type="InterPro" id="IPR050832">
    <property type="entry name" value="Bact_Acetyltransf"/>
</dbReference>
<keyword evidence="2" id="KW-0012">Acyltransferase</keyword>
<proteinExistence type="predicted"/>
<gene>
    <name evidence="4" type="ORF">GC102_32855</name>
</gene>
<dbReference type="InterPro" id="IPR016181">
    <property type="entry name" value="Acyl_CoA_acyltransferase"/>
</dbReference>
<comment type="caution">
    <text evidence="4">The sequence shown here is derived from an EMBL/GenBank/DDBJ whole genome shotgun (WGS) entry which is preliminary data.</text>
</comment>
<evidence type="ECO:0000313" key="5">
    <source>
        <dbReference type="Proteomes" id="UP000658690"/>
    </source>
</evidence>
<dbReference type="Proteomes" id="UP000658690">
    <property type="component" value="Unassembled WGS sequence"/>
</dbReference>
<organism evidence="4 5">
    <name type="scientific">Paenibacillus germinis</name>
    <dbReference type="NCBI Taxonomy" id="2654979"/>
    <lineage>
        <taxon>Bacteria</taxon>
        <taxon>Bacillati</taxon>
        <taxon>Bacillota</taxon>
        <taxon>Bacilli</taxon>
        <taxon>Bacillales</taxon>
        <taxon>Paenibacillaceae</taxon>
        <taxon>Paenibacillus</taxon>
    </lineage>
</organism>
<dbReference type="InterPro" id="IPR000182">
    <property type="entry name" value="GNAT_dom"/>
</dbReference>
<evidence type="ECO:0000256" key="1">
    <source>
        <dbReference type="ARBA" id="ARBA00022679"/>
    </source>
</evidence>
<dbReference type="SUPFAM" id="SSF55729">
    <property type="entry name" value="Acyl-CoA N-acyltransferases (Nat)"/>
    <property type="match status" value="1"/>
</dbReference>
<sequence length="146" mass="16084">MIGSLCLPTRAVIIPSDANDLSRLNQEFNGGGQRPSTDIIESLNDSAELIAVAEIGGKVVGFGCAQSFRSFCYNGLQGEITELYVSEAVRRKGIATSLIFYLEENLKKRGVKSVKVLTGRRNNAAIKTYEQCNFHQDDELLLKKKL</sequence>
<dbReference type="Gene3D" id="3.40.630.30">
    <property type="match status" value="1"/>
</dbReference>
<dbReference type="PANTHER" id="PTHR43877">
    <property type="entry name" value="AMINOALKYLPHOSPHONATE N-ACETYLTRANSFERASE-RELATED-RELATED"/>
    <property type="match status" value="1"/>
</dbReference>
<keyword evidence="1" id="KW-0808">Transferase</keyword>
<reference evidence="4 5" key="1">
    <citation type="submission" date="2019-10" db="EMBL/GenBank/DDBJ databases">
        <title>Description of Paenibacillus choica sp. nov.</title>
        <authorList>
            <person name="Carlier A."/>
            <person name="Qi S."/>
        </authorList>
    </citation>
    <scope>NUCLEOTIDE SEQUENCE [LARGE SCALE GENOMIC DNA]</scope>
    <source>
        <strain evidence="4 5">LMG 31460</strain>
    </source>
</reference>